<dbReference type="InterPro" id="IPR050796">
    <property type="entry name" value="SCF_F-box_component"/>
</dbReference>
<dbReference type="SUPFAM" id="SSF81383">
    <property type="entry name" value="F-box domain"/>
    <property type="match status" value="1"/>
</dbReference>
<accession>A0A2P6PED2</accession>
<evidence type="ECO:0000259" key="1">
    <source>
        <dbReference type="PROSITE" id="PS50181"/>
    </source>
</evidence>
<dbReference type="OrthoDB" id="1059425at2759"/>
<dbReference type="InterPro" id="IPR013187">
    <property type="entry name" value="F-box-assoc_dom_typ3"/>
</dbReference>
<dbReference type="PANTHER" id="PTHR31672">
    <property type="entry name" value="BNACNNG10540D PROTEIN"/>
    <property type="match status" value="1"/>
</dbReference>
<dbReference type="CDD" id="cd22157">
    <property type="entry name" value="F-box_AtFBW1-like"/>
    <property type="match status" value="1"/>
</dbReference>
<evidence type="ECO:0000313" key="2">
    <source>
        <dbReference type="EMBL" id="PRQ20282.1"/>
    </source>
</evidence>
<evidence type="ECO:0000313" key="3">
    <source>
        <dbReference type="Proteomes" id="UP000238479"/>
    </source>
</evidence>
<sequence>MLTKEEQLDVHLPEHVVLNILCRLPLKSLIRFTCVSKRWRSVIISDPQFGNSHFQVAASQLRRNVLISIHPMFISKGTPGTTHTMLPSRFHSLDDNFSVRSLTFPSEPNRDIVVMGSCNGLLVLGKFYRHALVPLGQLYCDYYKTLGIWNPSTGFFRNVPGPSFQIGMIKLTDEKKERHMTCVYYGFGQVSASGDYKFVVIPNFGGFMEVQVFSVRANCWKVVKAPYLSPYRLWSKQWGTYSNGAVHWVSHREPGIFEPSVYAFDLANEEFREMPLPVLGHNEDYVKMTPVLVGGCLCVMFQDFDECSEFWAMKEYGVAASWVKLFRFNVCDLPDVFAPFFSRYHWDPIFIAEDGTVVIKLHKKKELVRIKCHKEEKPVCTKRYGLEEVPGCQCLFDASLYDETLVSVPE</sequence>
<protein>
    <submittedName>
        <fullName evidence="2">Putative F-box domain-containing protein</fullName>
    </submittedName>
</protein>
<dbReference type="Gene3D" id="1.20.1280.50">
    <property type="match status" value="1"/>
</dbReference>
<dbReference type="EMBL" id="PDCK01000045">
    <property type="protein sequence ID" value="PRQ20282.1"/>
    <property type="molecule type" value="Genomic_DNA"/>
</dbReference>
<dbReference type="PROSITE" id="PS50181">
    <property type="entry name" value="FBOX"/>
    <property type="match status" value="1"/>
</dbReference>
<dbReference type="InterPro" id="IPR017451">
    <property type="entry name" value="F-box-assoc_interact_dom"/>
</dbReference>
<dbReference type="Gramene" id="PRQ20282">
    <property type="protein sequence ID" value="PRQ20282"/>
    <property type="gene ID" value="RchiOBHm_Chr7g0226441"/>
</dbReference>
<dbReference type="Pfam" id="PF00646">
    <property type="entry name" value="F-box"/>
    <property type="match status" value="1"/>
</dbReference>
<feature type="domain" description="F-box" evidence="1">
    <location>
        <begin position="6"/>
        <end position="52"/>
    </location>
</feature>
<proteinExistence type="predicted"/>
<dbReference type="OMA" id="HEMTEIW"/>
<comment type="caution">
    <text evidence="2">The sequence shown here is derived from an EMBL/GenBank/DDBJ whole genome shotgun (WGS) entry which is preliminary data.</text>
</comment>
<dbReference type="InterPro" id="IPR001810">
    <property type="entry name" value="F-box_dom"/>
</dbReference>
<organism evidence="2 3">
    <name type="scientific">Rosa chinensis</name>
    <name type="common">China rose</name>
    <dbReference type="NCBI Taxonomy" id="74649"/>
    <lineage>
        <taxon>Eukaryota</taxon>
        <taxon>Viridiplantae</taxon>
        <taxon>Streptophyta</taxon>
        <taxon>Embryophyta</taxon>
        <taxon>Tracheophyta</taxon>
        <taxon>Spermatophyta</taxon>
        <taxon>Magnoliopsida</taxon>
        <taxon>eudicotyledons</taxon>
        <taxon>Gunneridae</taxon>
        <taxon>Pentapetalae</taxon>
        <taxon>rosids</taxon>
        <taxon>fabids</taxon>
        <taxon>Rosales</taxon>
        <taxon>Rosaceae</taxon>
        <taxon>Rosoideae</taxon>
        <taxon>Rosoideae incertae sedis</taxon>
        <taxon>Rosa</taxon>
    </lineage>
</organism>
<dbReference type="STRING" id="74649.A0A2P6PED2"/>
<dbReference type="PANTHER" id="PTHR31672:SF13">
    <property type="entry name" value="F-BOX PROTEIN CPR30-LIKE"/>
    <property type="match status" value="1"/>
</dbReference>
<dbReference type="NCBIfam" id="TIGR01640">
    <property type="entry name" value="F_box_assoc_1"/>
    <property type="match status" value="1"/>
</dbReference>
<dbReference type="InterPro" id="IPR036047">
    <property type="entry name" value="F-box-like_dom_sf"/>
</dbReference>
<dbReference type="Pfam" id="PF08268">
    <property type="entry name" value="FBA_3"/>
    <property type="match status" value="1"/>
</dbReference>
<dbReference type="AlphaFoldDB" id="A0A2P6PED2"/>
<dbReference type="Proteomes" id="UP000238479">
    <property type="component" value="Chromosome 7"/>
</dbReference>
<reference evidence="2 3" key="1">
    <citation type="journal article" date="2018" name="Nat. Genet.">
        <title>The Rosa genome provides new insights in the design of modern roses.</title>
        <authorList>
            <person name="Bendahmane M."/>
        </authorList>
    </citation>
    <scope>NUCLEOTIDE SEQUENCE [LARGE SCALE GENOMIC DNA]</scope>
    <source>
        <strain evidence="3">cv. Old Blush</strain>
    </source>
</reference>
<gene>
    <name evidence="2" type="ORF">RchiOBHm_Chr7g0226441</name>
</gene>
<name>A0A2P6PED2_ROSCH</name>
<keyword evidence="3" id="KW-1185">Reference proteome</keyword>
<dbReference type="SMART" id="SM00256">
    <property type="entry name" value="FBOX"/>
    <property type="match status" value="1"/>
</dbReference>